<accession>B8M4E7</accession>
<dbReference type="Pfam" id="PF00550">
    <property type="entry name" value="PP-binding"/>
    <property type="match status" value="5"/>
</dbReference>
<keyword evidence="3 5" id="KW-0436">Ligase</keyword>
<keyword evidence="1" id="KW-0596">Phosphopantetheine</keyword>
<evidence type="ECO:0000313" key="5">
    <source>
        <dbReference type="EMBL" id="EED19142.1"/>
    </source>
</evidence>
<organism evidence="5 6">
    <name type="scientific">Talaromyces stipitatus (strain ATCC 10500 / CBS 375.48 / QM 6759 / NRRL 1006)</name>
    <name type="common">Penicillium stipitatum</name>
    <dbReference type="NCBI Taxonomy" id="441959"/>
    <lineage>
        <taxon>Eukaryota</taxon>
        <taxon>Fungi</taxon>
        <taxon>Dikarya</taxon>
        <taxon>Ascomycota</taxon>
        <taxon>Pezizomycotina</taxon>
        <taxon>Eurotiomycetes</taxon>
        <taxon>Eurotiomycetidae</taxon>
        <taxon>Eurotiales</taxon>
        <taxon>Trichocomaceae</taxon>
        <taxon>Talaromyces</taxon>
        <taxon>Talaromyces sect. Talaromyces</taxon>
    </lineage>
</organism>
<dbReference type="GO" id="GO:0044550">
    <property type="term" value="P:secondary metabolite biosynthetic process"/>
    <property type="evidence" value="ECO:0007669"/>
    <property type="project" value="TreeGrafter"/>
</dbReference>
<dbReference type="eggNOG" id="KOG1176">
    <property type="taxonomic scope" value="Eukaryota"/>
</dbReference>
<dbReference type="STRING" id="441959.B8M4E7"/>
<dbReference type="InterPro" id="IPR036736">
    <property type="entry name" value="ACP-like_sf"/>
</dbReference>
<sequence length="5650" mass="625696">MINGSDQEVSSYTTQSKKMLGIEFLCERSLSSLEILAAWTILIKDYVGPSDVGFSFTDTTTSISSSNSTSKPIVLEIDEGMDLQQLCARIKTQLLQEEIANDSSHLSSSFRTHLWITDEDYELSEREHGKKTNGKWTPASLIQDLDLTIKCTSLNNGKAFLFTVIPESRGLSRTQATRISHQLQHLLGKIDVQAMEERLVYKIDTASDSDIRQIWRWNSHMPPSDDRSALDFFKKHVRSFPDAPAINAWDGSLTYAELDKLSSALSRRLADAGIGQGNIVPLCFEKSKWTPVAILAVLKTGAAFVLVDEVLPEDRLRQISQILSQEIIVVVASLGQKHRAKILSSRIITVDFFSLGSGPEPHTDFPQPNVKSTDLICVVFTSGTTGVPKAAMIKHSNLCAFSSLVGAGLSAVKSDSRVLALASYSFDVSVGNIFMSLLNRACLCIPSSWECKNDVANLVQNYEVTHVVTTPSISKMLQPSKCTTLQVLDLGGEACSEDALAPWRNTGVRVINSYSPAECTVESVLHDNILLSPKPSIIGKCIGATWIMDPVDRNRLAPVGAVGELVLEGPQVGLGYLHDPKTTLEKFIEDPEWLMNGLPGITAGRKGRLYRTGDLVRYTDDGLIDYIGRRDFQVKIRGQRVELGEVAANLQRFMPSSIKWCPEVIKTKNGTDMLCVFVVLRPGEAATTRDVLQSIADRVNPQLRKRLHPSMVPGVFAPIEEIPLSLTGKTDRRALRQIGSSLSRDQMLFVQDTSNELSLNGGALNQSMKYPNHASDHTNSTNEEMKLRILREVWSEVLGVDLANIRTSDTFFGHGGESLTAIRFVGAASRKGIQLDVASIFQHPQLSDLASHARLRRITLTESPKPLSLLDSPVDVLPEVAVACGTSIDRIEDVYPCTPLQEGLITADNVHSSVYTGRGHVLLPEDLDVQRFIQAWQRVMLFHPILRTRIVDTQSHGLLQVVLRESDLLPEVRNTDLVTYLKEDGRKKMGLGTKLCRWAIVREPQAFYFVLTMHHSIYDGWTLPRIAVELFKAYQGVRIETAVGFNVFAKYLKETSWQSAREFWAHQLAEPQRTTVFPAIPLTIQEPRADSSMLKTFFISAHGYQSISMPSLLRAAWALLISKLSFSDDITFGATVSGRNVPITGIEDLTSPTITTVPVRVKIDRNSCVSDFVANIQNEAVKAMPFENLGLQNIRKINSDTRLGSRFQTLFIVQPPNNSIWDLSLNTSPPEQELKTKLQSLDISSILSDFNEYALMIIITQKKGELIVEASYDSRILDPREVKRLLDQFSHVTEEICRPENIDCSLQELSFTSTNDVEEVWQWNAVPCDGRQEYVHQIIQNKINLSPQAQAICAWDGTATYEELDKHSAHLAYVLQQNGVGRGSLVPICMEKSIWAAIAMLGILRAGAGFVAIDVIHQPEQRIRTIVDEVKADVVVTAGPAMALAGRISRKIIACDQLRYESTMRNKTTIISSTPSDTAFVVFTSGSTGRPKGIIITHENFCSTIDVHQQGLELSETSRVYDYASYSFDIAVHNTLMTLASGGCVCIPSEDDRENDIEGSIERLQANWADLTPSVARLIDPTAVPALQVLVLSGEAVGKDLVQLWAARVKLINAYGPAECQICTIQRSVTNPDHASNIGLAVGCNTWIVDPESNSLSAIGAVGELVIEGPIVSPGYINEPGDSFVSNPPWLLKGSATVTGRRGRVYRTGDLACYMADGTILYCGRATTQTKINGQRIELSEIEYHIKQAIPDLSGVVADTVNFDGDSDSSLTAFLVYATSSNPARGLETNAELTVNLSTPLPGLLEKLSKTLPGYMIPVVFLNVSHLPLTPTRKIDRRKLKDHASRISRKDVLHLDEQEFTMSKTALDEHQVKMVRAWAQVLKIEPSKIGLYSDFFQLGGDSISAMRLVAYLRKAGYSIKVSDVFRQSRLDRLVDVLDMRSVGTSQRSVPASAQASEPFMLVPRDEHLTLISSAAAACNVNPRDILDLYPCTPFQEGVFALTSSDSAAYVQHAEIKFSKKLHFDRVLAAWNAVIEQTPILRTRIVQLEGASLMQVVVREAPEWKWYETAKEYLDHAGSVAMSIGDPLSRFGLLRDDSESSPEYSIFWTAHHAVYDSWTIELIFRQVTSLYHGEGNLDLGPNYGRFARFLRDQQRSSEEWWKLNLSSASSAAVFPKRSLTKEKRSSKNQIIKKMNVTLPQVIPAGYSIAILLRAAWAVLIARYTGGDKALFGETRLGRGVSLQGVESMKGPTTASVPVLVHVNPEQTIASLLEAVRESSIQMQEFEHLGLQNIARLTEDSRAACNFQSLILLYESEVVTEVTSSDSFFRIDHAIDDLRNFNAWPLMLVFHQRLQDLSAEALFDETEISSNFIELLLQQMQGILNNLCSFSGTTLIRDLDKAYKEDLAKIWEWNAGYPEMADELLHNLVAKQARRTPDKVAVTSHDGQMTFKELDEISSSLALTLRNMGVGHNCVVPLCFEKSVLVPLAMLAVSKAGAAFSAMDITYPEERLKVISSSLGMNLILASPSQGELAKRLGGNVFIVDSNSYMGTADTGRDHFDEVRISRKSDQLMYVCFTSGSTGVPKGVMITHRNLASAVAAQGRVSLGIRSDDRVYDFSSHAFDVNIWSTWVALAVGACVCIPSHEERVGNLAGSITSFRSTTLFLTPSVARTIEPTEIPTVKRLYLGGEAVTPVDVSQWQEHVELWGAFGPTETTPLCSFSRLDGPESATNIGRGVGVNTWICDPDNSNQLMAIGAAGELLSEGPLVSPGYRGLPERTAAAFIEDPEFLLQGSAEVPGRRGRLYKTGDLVRYSFDGTIEYIGRVDTQVKLRGQRVDFGEIEYHLKKALPDSTAIVCEIVPHPSTKLPLLVVFCEFSTPTASALDKIGVQAYLRNRLPPYMIPEQLFTIPQILKGASGKIDRQQLKLLGSQMLEIFISNEVNSTFNRLRGPFTQMQDLLERLWSIALGQVDMVVSLDSDFFHIGGDSVAAMKLSNLARKHDLRLTVKDVIETPDLLSMAGRLQPIEVQSDWPRPFSLVEPSHTNQTLTKAATICDISADSISDIYPCTPLQVELFALTMKQSQAYMKRSVFEVQGDVSVDKLIQAWDTVMNINAVLRTRFVEINGLGLLQVVVKDHQWKHYDSIDSYLSSSAQIKPDLGKPLSQLSIVSDSKSTKIVWTIHHALYDMWSIQIIQDQLCRAYQDRFIPRPPRFSGFVQYLQSQNVDEARLYWGSRLAGCREVTIYPSLPSLTYQVRPSKTFKRTLRDTAGFRGNIQAKIHAAWALIVSKLSGSDDVVFAATLAGRNAAVEGLEQMVGPTITPVPIRIQLETLFQCSVEHLLAEIEKSTADMAPYQHIGMKNIEVINADTRAACKFQTLIVVTPPETTVDNADIIRTSTYDIESLEGDAFHTFALVLFFFPKKKGIDLEIVFDPMVLEWREIELLGSRLEATISALTSNNKVVSDVDCLGQEDLQDIWKWNATLPVASEQTVDDLILKTARMFPEKVAIDAWNCKLSYSQLDSLSWNLSTHLRCHKVGRGSVVPILSPKSGYVPIAALAVLRTGAALLPLDFSQPFQRLQSIIQQVAPQVVLASELSNEIADYLEASVLIIEDCLKSSVLDGSKAKDESLSYLDDVACVLFTSGSTGTPKGVMQTHRALSSAVTHQGVESGFNEGTRAFEFASYSFDVSWNMIFKILAVAGTLCIPSDDERNNDLVGSLNRFSATLIELTASVARLINPNQLHSLQTLILSGEPVFAQDFEHWRRTVRLVVCYGPSECTSVSTMNPGLHIDSNKNGIGKGYSCVTWIVDPHNHQRLMPIGAVGEILIDGPIVGEGYYNNEALTNASYVSDLPWIKAGYAGIVGRSCRVFKSGDLARYDLNGNIHFVSRKDTQVKLHGQRIELEEVQFHVQKAMEGMTGPVVSCLLDDPGSKEQRLVAFISSNDAATGNACEILVPGTALLESVHALDEKLGAVLPKYMLPSLYYFINTIPRTTNGKVDRKKLVRLALDAQQSQVYRGRPAQDGPRRTASSPMEIKMQQLWSAVLGVPPESIWADDNFFDLDGDSIGAMRLVAAARSEGYELRVSDVFESPRLSQLAPKLLSKVANYQSRLNMTDFELLGESVNITAVRSEAASRCAIPDPNMVEDIYPCTPLQESMLAATIRDPSAFISMRLYGIPDEIDIKQLQYAWKTIVTRHRILRTRLVDLSNHGLIQAVIREEPLWKTYNSLGSFLDGARNITMGPGSRLVWWALVGEPQQRRVVWVIHHTLYDGWTLSIIEEEIKRAYLGQRLEEGQLDMRPLINYIIQEPQEASIAFWGHELRNSQESTVFPSLPNHNYQPMPDAYLETDISVNLALAGTGVNLSAFFYGTWGILASHITATSKLAIGAILTGRNTPVDGIDRIIGPTITTVPILIDVDPSLTVSDFMARLELMTIRRISHEHLGVHNIRQISSTCASACNFQTVLVIQPPSATNRIPYKHPSDQDIVMEELDETKVDGFPNGHAVLNQYGLMFELLPVGDKMTVRASFDSRLISHAQINRMIRRWEHVIKQVSHALRKQVAVKVEAIASLCTEDLETIWKLNKDLPCTIENSFVHGTISAIARRHPEAPAIDAWDGQLTYGDLETLSSRLAERLIEAGVGPGKLVPLIFRKSIWANVSMLGVMKAGGAFVPLDHQHPEGHLRAVVQTINTNIILCSAATRDRAARLASHTIMVDESLRRNNTTTVLARSPSNDERRTLQGGDLAYAVFTSGSTGGAKGVRISHTNLATAIHYQVGTQGFHISSHTRSLDSSSYSFDACIFNFFYTASQGGCLCVPSDEGLKGDLGGFMAEYRVNWAQLVPSVARTINPDRLTDLDTLILTGEPLTQGDIVTWSQKVNLVNVYGPTECTILCAISSQITHSAQAGNIGRGRGANLWLTEIGNPNKLAPIGTTGEILIEGPIIGAGYLGPYQYPLVKNPPWLLEGGANVSGRSGTLFRTGDQARYADDGSLIFMGRIGSEIKIRGQKVDLIAIEDIMRRYIPTDLEIVADIVHLHLNQADQDRQMLLAFVSGTCSTTDELQSKLHALVPALRVAMDAELPSYLQPEAFVPLPTIPRTSSGKTDRRRLKDIGQQLRLQQLLWIQGDTLKTSSSMPSTEEEQVLATIWGELLGLDYSSITREDDFFKLGGDSLGVMRLTTRAHERGLLLKPSDIFQDSNLATMARKMTLLSGLARGIETYRPYSLVPDITDVKSFIKNCVEPSLGVEADQVEDIIPTNGFQIDYMNDKNEPLGLQYCYLDIGPDVSWPKLKDACRAVVQAFECLRARFVYHQGKYYQVILQDAPLLTEEIFTTEQVTTFSNRYCPADGQRATVNDIFTKLTLVDTGANRRRVILRMSHMQYDGWCTIHIFRAIATLFNGGQLSKTLKWTELLQYRQRMADDSRKYWRALLQGTSQPTPPLLYKPSTGKERTLRTHALPYFHASSDNKRTRPTVVVNVAWALVLQQLAGHSDIVFGNVTTGRNGPLPGLDSVIGPSVNMLPMRLCLPAENNDVGTRKQYLRDLVEASAQQVDERTTFEGLDWEDTVDRCTSWPSGSRYSSAVHFRNMAFEPELPLGSDGVVIVWHELKATPHWTTVLVYPENDVLRLWLLANPAEIGDDGADEILHMLASYVDEIVEALRR</sequence>
<dbReference type="OrthoDB" id="416786at2759"/>
<dbReference type="PhylomeDB" id="B8M4E7"/>
<dbReference type="Pfam" id="PF00501">
    <property type="entry name" value="AMP-binding"/>
    <property type="match status" value="5"/>
</dbReference>
<dbReference type="InParanoid" id="B8M4E7"/>
<dbReference type="Gene3D" id="2.30.38.10">
    <property type="entry name" value="Luciferase, Domain 3"/>
    <property type="match status" value="1"/>
</dbReference>
<keyword evidence="6" id="KW-1185">Reference proteome</keyword>
<feature type="domain" description="Carrier" evidence="4">
    <location>
        <begin position="5125"/>
        <end position="5201"/>
    </location>
</feature>
<dbReference type="HOGENOM" id="CLU_000022_60_6_1"/>
<dbReference type="InterPro" id="IPR023213">
    <property type="entry name" value="CAT-like_dom_sf"/>
</dbReference>
<dbReference type="NCBIfam" id="NF003417">
    <property type="entry name" value="PRK04813.1"/>
    <property type="match status" value="5"/>
</dbReference>
<dbReference type="Gene3D" id="3.40.50.980">
    <property type="match status" value="2"/>
</dbReference>
<dbReference type="SUPFAM" id="SSF56801">
    <property type="entry name" value="Acetyl-CoA synthetase-like"/>
    <property type="match status" value="5"/>
</dbReference>
<gene>
    <name evidence="5" type="ORF">TSTA_024640</name>
</gene>
<dbReference type="Gene3D" id="3.40.50.12780">
    <property type="entry name" value="N-terminal domain of ligase-like"/>
    <property type="match status" value="4"/>
</dbReference>
<dbReference type="GO" id="GO:0043041">
    <property type="term" value="P:amino acid activation for nonribosomal peptide biosynthetic process"/>
    <property type="evidence" value="ECO:0007669"/>
    <property type="project" value="TreeGrafter"/>
</dbReference>
<dbReference type="SUPFAM" id="SSF52777">
    <property type="entry name" value="CoA-dependent acyltransferases"/>
    <property type="match status" value="10"/>
</dbReference>
<dbReference type="RefSeq" id="XP_002479576.1">
    <property type="nucleotide sequence ID" value="XM_002479531.1"/>
</dbReference>
<dbReference type="EMBL" id="EQ962654">
    <property type="protein sequence ID" value="EED19142.1"/>
    <property type="molecule type" value="Genomic_DNA"/>
</dbReference>
<dbReference type="CDD" id="cd05918">
    <property type="entry name" value="A_NRPS_SidN3_like"/>
    <property type="match status" value="5"/>
</dbReference>
<name>B8M4E7_TALSN</name>
<dbReference type="EC" id="6.3.2.26" evidence="5"/>
<dbReference type="eggNOG" id="KOG1178">
    <property type="taxonomic scope" value="Eukaryota"/>
</dbReference>
<dbReference type="InterPro" id="IPR020806">
    <property type="entry name" value="PKS_PP-bd"/>
</dbReference>
<dbReference type="InterPro" id="IPR000873">
    <property type="entry name" value="AMP-dep_synth/lig_dom"/>
</dbReference>
<dbReference type="InterPro" id="IPR006162">
    <property type="entry name" value="Ppantetheine_attach_site"/>
</dbReference>
<feature type="domain" description="Carrier" evidence="4">
    <location>
        <begin position="781"/>
        <end position="857"/>
    </location>
</feature>
<dbReference type="Proteomes" id="UP000001745">
    <property type="component" value="Unassembled WGS sequence"/>
</dbReference>
<evidence type="ECO:0000256" key="2">
    <source>
        <dbReference type="ARBA" id="ARBA00022553"/>
    </source>
</evidence>
<dbReference type="InterPro" id="IPR001242">
    <property type="entry name" value="Condensation_dom"/>
</dbReference>
<dbReference type="PANTHER" id="PTHR45527:SF1">
    <property type="entry name" value="FATTY ACID SYNTHASE"/>
    <property type="match status" value="1"/>
</dbReference>
<dbReference type="PANTHER" id="PTHR45527">
    <property type="entry name" value="NONRIBOSOMAL PEPTIDE SYNTHETASE"/>
    <property type="match status" value="1"/>
</dbReference>
<dbReference type="NCBIfam" id="TIGR01733">
    <property type="entry name" value="AA-adenyl-dom"/>
    <property type="match status" value="3"/>
</dbReference>
<dbReference type="GO" id="GO:0031177">
    <property type="term" value="F:phosphopantetheine binding"/>
    <property type="evidence" value="ECO:0007669"/>
    <property type="project" value="InterPro"/>
</dbReference>
<dbReference type="PROSITE" id="PS00012">
    <property type="entry name" value="PHOSPHOPANTETHEINE"/>
    <property type="match status" value="2"/>
</dbReference>
<evidence type="ECO:0000256" key="1">
    <source>
        <dbReference type="ARBA" id="ARBA00022450"/>
    </source>
</evidence>
<dbReference type="InterPro" id="IPR010071">
    <property type="entry name" value="AA_adenyl_dom"/>
</dbReference>
<dbReference type="FunFam" id="3.40.50.980:FF:000001">
    <property type="entry name" value="Non-ribosomal peptide synthetase"/>
    <property type="match status" value="1"/>
</dbReference>
<feature type="domain" description="Carrier" evidence="4">
    <location>
        <begin position="4026"/>
        <end position="4099"/>
    </location>
</feature>
<dbReference type="CDD" id="cd19545">
    <property type="entry name" value="FUM14_C_NRPS-like"/>
    <property type="match status" value="4"/>
</dbReference>
<dbReference type="CDD" id="cd19542">
    <property type="entry name" value="CT_NRPS-like"/>
    <property type="match status" value="1"/>
</dbReference>
<dbReference type="FunFam" id="3.30.559.30:FF:000003">
    <property type="entry name" value="Nonribosomal peptide synthase SidD"/>
    <property type="match status" value="1"/>
</dbReference>
<dbReference type="InterPro" id="IPR042099">
    <property type="entry name" value="ANL_N_sf"/>
</dbReference>
<dbReference type="InterPro" id="IPR009081">
    <property type="entry name" value="PP-bd_ACP"/>
</dbReference>
<feature type="domain" description="Carrier" evidence="4">
    <location>
        <begin position="2948"/>
        <end position="3024"/>
    </location>
</feature>
<dbReference type="FunFam" id="3.30.300.30:FF:000015">
    <property type="entry name" value="Nonribosomal peptide synthase SidD"/>
    <property type="match status" value="5"/>
</dbReference>
<keyword evidence="2" id="KW-0597">Phosphoprotein</keyword>
<dbReference type="Gene3D" id="1.10.1200.10">
    <property type="entry name" value="ACP-like"/>
    <property type="match status" value="5"/>
</dbReference>
<dbReference type="InterPro" id="IPR045851">
    <property type="entry name" value="AMP-bd_C_sf"/>
</dbReference>
<evidence type="ECO:0000256" key="3">
    <source>
        <dbReference type="ARBA" id="ARBA00022598"/>
    </source>
</evidence>
<dbReference type="Gene3D" id="3.30.559.10">
    <property type="entry name" value="Chloramphenicol acetyltransferase-like domain"/>
    <property type="match status" value="5"/>
</dbReference>
<dbReference type="SMART" id="SM00823">
    <property type="entry name" value="PKS_PP"/>
    <property type="match status" value="5"/>
</dbReference>
<dbReference type="SUPFAM" id="SSF47336">
    <property type="entry name" value="ACP-like"/>
    <property type="match status" value="5"/>
</dbReference>
<proteinExistence type="predicted"/>
<protein>
    <submittedName>
        <fullName evidence="5">Nonribosomal peptide synthase, putative</fullName>
        <ecNumber evidence="5">6.3.2.26</ecNumber>
    </submittedName>
</protein>
<evidence type="ECO:0000259" key="4">
    <source>
        <dbReference type="PROSITE" id="PS50075"/>
    </source>
</evidence>
<reference evidence="6" key="1">
    <citation type="journal article" date="2015" name="Genome Announc.">
        <title>Genome sequence of the AIDS-associated pathogen Penicillium marneffei (ATCC18224) and its near taxonomic relative Talaromyces stipitatus (ATCC10500).</title>
        <authorList>
            <person name="Nierman W.C."/>
            <person name="Fedorova-Abrams N.D."/>
            <person name="Andrianopoulos A."/>
        </authorList>
    </citation>
    <scope>NUCLEOTIDE SEQUENCE [LARGE SCALE GENOMIC DNA]</scope>
    <source>
        <strain evidence="6">ATCC 10500 / CBS 375.48 / QM 6759 / NRRL 1006</strain>
    </source>
</reference>
<dbReference type="VEuPathDB" id="FungiDB:TSTA_024640"/>
<dbReference type="GO" id="GO:0050564">
    <property type="term" value="F:N-(5-amino-5-carboxypentanoyl)-L-cysteinyl-D-valine synthase activity"/>
    <property type="evidence" value="ECO:0007669"/>
    <property type="project" value="UniProtKB-EC"/>
</dbReference>
<dbReference type="GeneID" id="8106681"/>
<dbReference type="PROSITE" id="PS00455">
    <property type="entry name" value="AMP_BINDING"/>
    <property type="match status" value="4"/>
</dbReference>
<dbReference type="PROSITE" id="PS50075">
    <property type="entry name" value="CARRIER"/>
    <property type="match status" value="5"/>
</dbReference>
<dbReference type="Pfam" id="PF00668">
    <property type="entry name" value="Condensation"/>
    <property type="match status" value="5"/>
</dbReference>
<dbReference type="Gene3D" id="3.30.559.30">
    <property type="entry name" value="Nonribosomal peptide synthetase, condensation domain"/>
    <property type="match status" value="5"/>
</dbReference>
<dbReference type="InterPro" id="IPR020845">
    <property type="entry name" value="AMP-binding_CS"/>
</dbReference>
<dbReference type="FunFam" id="1.10.1200.10:FF:000005">
    <property type="entry name" value="Nonribosomal peptide synthetase 1"/>
    <property type="match status" value="1"/>
</dbReference>
<dbReference type="GO" id="GO:0005737">
    <property type="term" value="C:cytoplasm"/>
    <property type="evidence" value="ECO:0007669"/>
    <property type="project" value="TreeGrafter"/>
</dbReference>
<dbReference type="OMA" id="PHQFTIC"/>
<feature type="domain" description="Carrier" evidence="4">
    <location>
        <begin position="1865"/>
        <end position="1941"/>
    </location>
</feature>
<evidence type="ECO:0000313" key="6">
    <source>
        <dbReference type="Proteomes" id="UP000001745"/>
    </source>
</evidence>
<dbReference type="Gene3D" id="3.30.300.30">
    <property type="match status" value="5"/>
</dbReference>